<keyword evidence="6 7" id="KW-0627">Porphyrin biosynthesis</keyword>
<feature type="domain" description="Uroporphyrinogen decarboxylase (URO-D)" evidence="10">
    <location>
        <begin position="20"/>
        <end position="29"/>
    </location>
</feature>
<name>A0ABS4GLN3_9BACL</name>
<dbReference type="Pfam" id="PF01208">
    <property type="entry name" value="URO-D"/>
    <property type="match status" value="1"/>
</dbReference>
<sequence length="348" mass="39494">MSFNDTFIRACLKQEIEHVPVWYMRQAGRYQAEYREIRKKHTLLEICRIPELCAEVTILPVQQLGVDAAILFSDIMVPLGPMGVKYDIIEKRGPILETPFRNADDIASLRNIEPEEDLSYVLETIQILARELKVPLIGFTGAPFTLASYMVEGGPSRNYIRTKQMMYGQPELWNRLMEKLGSMIVTYLKAQISAGAGAVQIFDSWAGALAPEDYKQYVYPTMKRIFQELKEVPVPKIYFGGVSSGELLPLWNDLDADVMGIDWRVSIREGRKRIGNNHAIQGNLDPTMLLAPWSKLESKAKEIIDQGLEAPGFVFNLGHGIFPEVPGDMLKRLTDYVHEYSHSVLNKQ</sequence>
<feature type="site" description="Transition state stabilizer" evidence="7">
    <location>
        <position position="74"/>
    </location>
</feature>
<feature type="binding site" evidence="7">
    <location>
        <position position="149"/>
    </location>
    <ligand>
        <name>substrate</name>
    </ligand>
</feature>
<dbReference type="PROSITE" id="PS00906">
    <property type="entry name" value="UROD_1"/>
    <property type="match status" value="1"/>
</dbReference>
<comment type="pathway">
    <text evidence="1 7 8">Porphyrin-containing compound metabolism; protoporphyrin-IX biosynthesis; coproporphyrinogen-III from 5-aminolevulinate: step 4/4.</text>
</comment>
<comment type="similarity">
    <text evidence="2 7 9">Belongs to the uroporphyrinogen decarboxylase family.</text>
</comment>
<evidence type="ECO:0000256" key="6">
    <source>
        <dbReference type="ARBA" id="ARBA00023244"/>
    </source>
</evidence>
<organism evidence="12 13">
    <name type="scientific">Ammoniphilus resinae</name>
    <dbReference type="NCBI Taxonomy" id="861532"/>
    <lineage>
        <taxon>Bacteria</taxon>
        <taxon>Bacillati</taxon>
        <taxon>Bacillota</taxon>
        <taxon>Bacilli</taxon>
        <taxon>Bacillales</taxon>
        <taxon>Paenibacillaceae</taxon>
        <taxon>Aneurinibacillus group</taxon>
        <taxon>Ammoniphilus</taxon>
    </lineage>
</organism>
<comment type="subunit">
    <text evidence="7">Homodimer.</text>
</comment>
<evidence type="ECO:0000256" key="2">
    <source>
        <dbReference type="ARBA" id="ARBA00009935"/>
    </source>
</evidence>
<dbReference type="Gene3D" id="3.20.20.210">
    <property type="match status" value="1"/>
</dbReference>
<comment type="caution">
    <text evidence="7">Lacks conserved residue(s) required for the propagation of feature annotation.</text>
</comment>
<feature type="domain" description="Uroporphyrinogen decarboxylase (URO-D)" evidence="11">
    <location>
        <begin position="137"/>
        <end position="153"/>
    </location>
</feature>
<dbReference type="EMBL" id="JAGGKT010000002">
    <property type="protein sequence ID" value="MBP1931154.1"/>
    <property type="molecule type" value="Genomic_DNA"/>
</dbReference>
<dbReference type="SUPFAM" id="SSF51726">
    <property type="entry name" value="UROD/MetE-like"/>
    <property type="match status" value="1"/>
</dbReference>
<evidence type="ECO:0000259" key="11">
    <source>
        <dbReference type="PROSITE" id="PS00907"/>
    </source>
</evidence>
<evidence type="ECO:0000313" key="13">
    <source>
        <dbReference type="Proteomes" id="UP001519343"/>
    </source>
</evidence>
<evidence type="ECO:0000259" key="10">
    <source>
        <dbReference type="PROSITE" id="PS00906"/>
    </source>
</evidence>
<dbReference type="GO" id="GO:0004853">
    <property type="term" value="F:uroporphyrinogen decarboxylase activity"/>
    <property type="evidence" value="ECO:0007669"/>
    <property type="project" value="UniProtKB-EC"/>
</dbReference>
<evidence type="ECO:0000256" key="5">
    <source>
        <dbReference type="ARBA" id="ARBA00023239"/>
    </source>
</evidence>
<evidence type="ECO:0000256" key="9">
    <source>
        <dbReference type="RuleBase" id="RU004169"/>
    </source>
</evidence>
<dbReference type="HAMAP" id="MF_00218">
    <property type="entry name" value="URO_D"/>
    <property type="match status" value="1"/>
</dbReference>
<comment type="catalytic activity">
    <reaction evidence="7 8">
        <text>uroporphyrinogen III + 4 H(+) = coproporphyrinogen III + 4 CO2</text>
        <dbReference type="Rhea" id="RHEA:19865"/>
        <dbReference type="ChEBI" id="CHEBI:15378"/>
        <dbReference type="ChEBI" id="CHEBI:16526"/>
        <dbReference type="ChEBI" id="CHEBI:57308"/>
        <dbReference type="ChEBI" id="CHEBI:57309"/>
        <dbReference type="EC" id="4.1.1.37"/>
    </reaction>
</comment>
<evidence type="ECO:0000256" key="7">
    <source>
        <dbReference type="HAMAP-Rule" id="MF_00218"/>
    </source>
</evidence>
<keyword evidence="7" id="KW-0963">Cytoplasm</keyword>
<evidence type="ECO:0000256" key="1">
    <source>
        <dbReference type="ARBA" id="ARBA00004804"/>
    </source>
</evidence>
<comment type="function">
    <text evidence="7">Catalyzes the decarboxylation of four acetate groups of uroporphyrinogen-III to yield coproporphyrinogen-III.</text>
</comment>
<feature type="binding site" evidence="7">
    <location>
        <position position="204"/>
    </location>
    <ligand>
        <name>substrate</name>
    </ligand>
</feature>
<evidence type="ECO:0000313" key="12">
    <source>
        <dbReference type="EMBL" id="MBP1931154.1"/>
    </source>
</evidence>
<evidence type="ECO:0000256" key="4">
    <source>
        <dbReference type="ARBA" id="ARBA00022793"/>
    </source>
</evidence>
<dbReference type="InterPro" id="IPR038071">
    <property type="entry name" value="UROD/MetE-like_sf"/>
</dbReference>
<dbReference type="InterPro" id="IPR006361">
    <property type="entry name" value="Uroporphyrinogen_deCO2ase_HemE"/>
</dbReference>
<protein>
    <recommendedName>
        <fullName evidence="3 7">Uroporphyrinogen decarboxylase</fullName>
        <shortName evidence="7">UPD</shortName>
        <shortName evidence="7">URO-D</shortName>
        <ecNumber evidence="3 7">4.1.1.37</ecNumber>
    </recommendedName>
</protein>
<gene>
    <name evidence="7" type="primary">hemE</name>
    <name evidence="12" type="ORF">J2Z37_001151</name>
</gene>
<dbReference type="RefSeq" id="WP_209809239.1">
    <property type="nucleotide sequence ID" value="NZ_JAGGKT010000002.1"/>
</dbReference>
<comment type="caution">
    <text evidence="12">The sequence shown here is derived from an EMBL/GenBank/DDBJ whole genome shotgun (WGS) entry which is preliminary data.</text>
</comment>
<comment type="subcellular location">
    <subcellularLocation>
        <location evidence="7">Cytoplasm</location>
    </subcellularLocation>
</comment>
<evidence type="ECO:0000256" key="3">
    <source>
        <dbReference type="ARBA" id="ARBA00012288"/>
    </source>
</evidence>
<keyword evidence="13" id="KW-1185">Reference proteome</keyword>
<keyword evidence="4 7" id="KW-0210">Decarboxylase</keyword>
<evidence type="ECO:0000256" key="8">
    <source>
        <dbReference type="RuleBase" id="RU000554"/>
    </source>
</evidence>
<dbReference type="EC" id="4.1.1.37" evidence="3 7"/>
<dbReference type="PANTHER" id="PTHR21091">
    <property type="entry name" value="METHYLTETRAHYDROFOLATE:HOMOCYSTEINE METHYLTRANSFERASE RELATED"/>
    <property type="match status" value="1"/>
</dbReference>
<feature type="binding site" evidence="7">
    <location>
        <position position="319"/>
    </location>
    <ligand>
        <name>substrate</name>
    </ligand>
</feature>
<dbReference type="Proteomes" id="UP001519343">
    <property type="component" value="Unassembled WGS sequence"/>
</dbReference>
<feature type="binding site" evidence="7">
    <location>
        <position position="74"/>
    </location>
    <ligand>
        <name>substrate</name>
    </ligand>
</feature>
<dbReference type="PROSITE" id="PS00907">
    <property type="entry name" value="UROD_2"/>
    <property type="match status" value="1"/>
</dbReference>
<dbReference type="InterPro" id="IPR000257">
    <property type="entry name" value="Uroporphyrinogen_deCOase"/>
</dbReference>
<keyword evidence="5 7" id="KW-0456">Lyase</keyword>
<accession>A0ABS4GLN3</accession>
<reference evidence="12 13" key="1">
    <citation type="submission" date="2021-03" db="EMBL/GenBank/DDBJ databases">
        <title>Genomic Encyclopedia of Type Strains, Phase IV (KMG-IV): sequencing the most valuable type-strain genomes for metagenomic binning, comparative biology and taxonomic classification.</title>
        <authorList>
            <person name="Goeker M."/>
        </authorList>
    </citation>
    <scope>NUCLEOTIDE SEQUENCE [LARGE SCALE GENOMIC DNA]</scope>
    <source>
        <strain evidence="12 13">DSM 24738</strain>
    </source>
</reference>
<feature type="binding site" evidence="7">
    <location>
        <begin position="25"/>
        <end position="29"/>
    </location>
    <ligand>
        <name>substrate</name>
    </ligand>
</feature>
<dbReference type="CDD" id="cd00717">
    <property type="entry name" value="URO-D"/>
    <property type="match status" value="1"/>
</dbReference>
<dbReference type="PANTHER" id="PTHR21091:SF169">
    <property type="entry name" value="UROPORPHYRINOGEN DECARBOXYLASE"/>
    <property type="match status" value="1"/>
</dbReference>
<proteinExistence type="inferred from homology"/>
<dbReference type="NCBIfam" id="TIGR01464">
    <property type="entry name" value="hemE"/>
    <property type="match status" value="1"/>
</dbReference>